<dbReference type="InterPro" id="IPR003741">
    <property type="entry name" value="LUD_dom"/>
</dbReference>
<reference evidence="3 4" key="1">
    <citation type="journal article" date="2019" name="Int. J. Syst. Evol. Microbiol.">
        <title>The Global Catalogue of Microorganisms (GCM) 10K type strain sequencing project: providing services to taxonomists for standard genome sequencing and annotation.</title>
        <authorList>
            <consortium name="The Broad Institute Genomics Platform"/>
            <consortium name="The Broad Institute Genome Sequencing Center for Infectious Disease"/>
            <person name="Wu L."/>
            <person name="Ma J."/>
        </authorList>
    </citation>
    <scope>NUCLEOTIDE SEQUENCE [LARGE SCALE GENOMIC DNA]</scope>
    <source>
        <strain evidence="3 4">JCM 15589</strain>
    </source>
</reference>
<proteinExistence type="predicted"/>
<evidence type="ECO:0000313" key="3">
    <source>
        <dbReference type="EMBL" id="GAA1717336.1"/>
    </source>
</evidence>
<comment type="caution">
    <text evidence="3">The sequence shown here is derived from an EMBL/GenBank/DDBJ whole genome shotgun (WGS) entry which is preliminary data.</text>
</comment>
<dbReference type="PANTHER" id="PTHR43682:SF1">
    <property type="entry name" value="LACTATE UTILIZATION PROTEIN C"/>
    <property type="match status" value="1"/>
</dbReference>
<dbReference type="Gene3D" id="3.40.50.10420">
    <property type="entry name" value="NagB/RpiA/CoA transferase-like"/>
    <property type="match status" value="1"/>
</dbReference>
<organism evidence="3 4">
    <name type="scientific">Isoptericola hypogeus</name>
    <dbReference type="NCBI Taxonomy" id="300179"/>
    <lineage>
        <taxon>Bacteria</taxon>
        <taxon>Bacillati</taxon>
        <taxon>Actinomycetota</taxon>
        <taxon>Actinomycetes</taxon>
        <taxon>Micrococcales</taxon>
        <taxon>Promicromonosporaceae</taxon>
        <taxon>Isoptericola</taxon>
    </lineage>
</organism>
<gene>
    <name evidence="3" type="ORF">GCM10009809_11630</name>
</gene>
<accession>A0ABN2J3N9</accession>
<evidence type="ECO:0000313" key="4">
    <source>
        <dbReference type="Proteomes" id="UP001501138"/>
    </source>
</evidence>
<dbReference type="InterPro" id="IPR037171">
    <property type="entry name" value="NagB/RpiA_transferase-like"/>
</dbReference>
<dbReference type="Proteomes" id="UP001501138">
    <property type="component" value="Unassembled WGS sequence"/>
</dbReference>
<feature type="domain" description="LUD" evidence="2">
    <location>
        <begin position="55"/>
        <end position="262"/>
    </location>
</feature>
<dbReference type="Pfam" id="PF02589">
    <property type="entry name" value="LUD_dom"/>
    <property type="match status" value="1"/>
</dbReference>
<keyword evidence="4" id="KW-1185">Reference proteome</keyword>
<dbReference type="EMBL" id="BAAAPM010000003">
    <property type="protein sequence ID" value="GAA1717336.1"/>
    <property type="molecule type" value="Genomic_DNA"/>
</dbReference>
<sequence length="268" mass="27391">MSARDDVLNRVRAALGQAGAGTTAAGKVGTAPAPVVVPRGYRASGEHAPGSPEVLEQLVDRLVDYKAHVHRVTGASLPATIAALLAELSGPHAGADGPEPDSSPAPEQSGQPRAGIHAPGPDRSRAVRVVAPAGLDDAWLAALPAGTDVVRDSREDPLAAAELDATDAVVTAARVAISETGTIVLDGEPDQGRRAVSLVPDVHLCVVRADQVVPTVPEAVRLLGAHPERPLTWISGPSATSDIELDRVEGVHGPRTLHVLLVSPAPGP</sequence>
<evidence type="ECO:0000256" key="1">
    <source>
        <dbReference type="SAM" id="MobiDB-lite"/>
    </source>
</evidence>
<dbReference type="SUPFAM" id="SSF100950">
    <property type="entry name" value="NagB/RpiA/CoA transferase-like"/>
    <property type="match status" value="1"/>
</dbReference>
<name>A0ABN2J3N9_9MICO</name>
<feature type="region of interest" description="Disordered" evidence="1">
    <location>
        <begin position="90"/>
        <end position="123"/>
    </location>
</feature>
<evidence type="ECO:0000259" key="2">
    <source>
        <dbReference type="Pfam" id="PF02589"/>
    </source>
</evidence>
<dbReference type="PANTHER" id="PTHR43682">
    <property type="entry name" value="LACTATE UTILIZATION PROTEIN C"/>
    <property type="match status" value="1"/>
</dbReference>
<protein>
    <submittedName>
        <fullName evidence="3">LUD domain-containing protein</fullName>
    </submittedName>
</protein>
<dbReference type="InterPro" id="IPR024185">
    <property type="entry name" value="FTHF_cligase-like_sf"/>
</dbReference>
<dbReference type="RefSeq" id="WP_344246558.1">
    <property type="nucleotide sequence ID" value="NZ_BAAAPM010000003.1"/>
</dbReference>